<dbReference type="InterPro" id="IPR009097">
    <property type="entry name" value="Cyclic_Pdiesterase"/>
</dbReference>
<dbReference type="Proteomes" id="UP001596060">
    <property type="component" value="Unassembled WGS sequence"/>
</dbReference>
<protein>
    <recommendedName>
        <fullName evidence="3">Cyclic phosphodiesterase-like protein</fullName>
    </recommendedName>
</protein>
<gene>
    <name evidence="1" type="ORF">ACFPN9_10865</name>
</gene>
<name>A0ABW0NZ00_9HYPH</name>
<dbReference type="RefSeq" id="WP_066721578.1">
    <property type="nucleotide sequence ID" value="NZ_JBHSLU010000022.1"/>
</dbReference>
<dbReference type="Pfam" id="PF07823">
    <property type="entry name" value="CPDase"/>
    <property type="match status" value="1"/>
</dbReference>
<dbReference type="SUPFAM" id="SSF55144">
    <property type="entry name" value="LigT-like"/>
    <property type="match status" value="1"/>
</dbReference>
<dbReference type="EMBL" id="JBHSLU010000022">
    <property type="protein sequence ID" value="MFC5505761.1"/>
    <property type="molecule type" value="Genomic_DNA"/>
</dbReference>
<evidence type="ECO:0000313" key="1">
    <source>
        <dbReference type="EMBL" id="MFC5505761.1"/>
    </source>
</evidence>
<evidence type="ECO:0008006" key="3">
    <source>
        <dbReference type="Google" id="ProtNLM"/>
    </source>
</evidence>
<dbReference type="PANTHER" id="PTHR28141">
    <property type="entry name" value="2',3'-CYCLIC-NUCLEOTIDE 3'-PHOSPHODIESTERASE"/>
    <property type="match status" value="1"/>
</dbReference>
<comment type="caution">
    <text evidence="1">The sequence shown here is derived from an EMBL/GenBank/DDBJ whole genome shotgun (WGS) entry which is preliminary data.</text>
</comment>
<reference evidence="2" key="1">
    <citation type="journal article" date="2019" name="Int. J. Syst. Evol. Microbiol.">
        <title>The Global Catalogue of Microorganisms (GCM) 10K type strain sequencing project: providing services to taxonomists for standard genome sequencing and annotation.</title>
        <authorList>
            <consortium name="The Broad Institute Genomics Platform"/>
            <consortium name="The Broad Institute Genome Sequencing Center for Infectious Disease"/>
            <person name="Wu L."/>
            <person name="Ma J."/>
        </authorList>
    </citation>
    <scope>NUCLEOTIDE SEQUENCE [LARGE SCALE GENOMIC DNA]</scope>
    <source>
        <strain evidence="2">CCUG 43117</strain>
    </source>
</reference>
<dbReference type="Gene3D" id="3.90.1140.10">
    <property type="entry name" value="Cyclic phosphodiesterase"/>
    <property type="match status" value="1"/>
</dbReference>
<accession>A0ABW0NZ00</accession>
<dbReference type="PANTHER" id="PTHR28141:SF1">
    <property type="entry name" value="2',3'-CYCLIC-NUCLEOTIDE 3'-PHOSPHODIESTERASE"/>
    <property type="match status" value="1"/>
</dbReference>
<organism evidence="1 2">
    <name type="scientific">Bosea massiliensis</name>
    <dbReference type="NCBI Taxonomy" id="151419"/>
    <lineage>
        <taxon>Bacteria</taxon>
        <taxon>Pseudomonadati</taxon>
        <taxon>Pseudomonadota</taxon>
        <taxon>Alphaproteobacteria</taxon>
        <taxon>Hyphomicrobiales</taxon>
        <taxon>Boseaceae</taxon>
        <taxon>Bosea</taxon>
    </lineage>
</organism>
<evidence type="ECO:0000313" key="2">
    <source>
        <dbReference type="Proteomes" id="UP001596060"/>
    </source>
</evidence>
<dbReference type="InterPro" id="IPR012386">
    <property type="entry name" value="Cyclic-nucl_3Pdiesterase"/>
</dbReference>
<sequence length="171" mass="18100">MTAPIHSLWLMPAAEDGARLASVLADLSARFGTPLFTPHLTIAGDTDRPVTQLATEIAAAAAADEVAAFSGEVLGIETSETFFRSFYARFAVSAPLAALKQRLDPQAREPFLPHVSLLYGPVPAGPKAEAAAQVSTALTGRPIRFDRLCVVTSGQDVPIADWRITETVTLG</sequence>
<proteinExistence type="predicted"/>
<keyword evidence="2" id="KW-1185">Reference proteome</keyword>